<protein>
    <submittedName>
        <fullName evidence="2">Uncharacterized protein</fullName>
    </submittedName>
</protein>
<name>A0AAD3SGP9_NEPGR</name>
<evidence type="ECO:0000313" key="2">
    <source>
        <dbReference type="EMBL" id="GMH11150.1"/>
    </source>
</evidence>
<dbReference type="AlphaFoldDB" id="A0AAD3SGP9"/>
<organism evidence="2 3">
    <name type="scientific">Nepenthes gracilis</name>
    <name type="common">Slender pitcher plant</name>
    <dbReference type="NCBI Taxonomy" id="150966"/>
    <lineage>
        <taxon>Eukaryota</taxon>
        <taxon>Viridiplantae</taxon>
        <taxon>Streptophyta</taxon>
        <taxon>Embryophyta</taxon>
        <taxon>Tracheophyta</taxon>
        <taxon>Spermatophyta</taxon>
        <taxon>Magnoliopsida</taxon>
        <taxon>eudicotyledons</taxon>
        <taxon>Gunneridae</taxon>
        <taxon>Pentapetalae</taxon>
        <taxon>Caryophyllales</taxon>
        <taxon>Nepenthaceae</taxon>
        <taxon>Nepenthes</taxon>
    </lineage>
</organism>
<accession>A0AAD3SGP9</accession>
<comment type="caution">
    <text evidence="2">The sequence shown here is derived from an EMBL/GenBank/DDBJ whole genome shotgun (WGS) entry which is preliminary data.</text>
</comment>
<sequence>MQLAKQREDEIRGLKMSFRKNAEAYPCIVVKLKSFCEEDEMERLTAQIMLLETLDWKLIHDSDPSTIQTEGHHNPEQTSKEQVSWEASNSKENEFLYCRLFKTRQKWVYSSGSWTLCVEEKQKLERCIKDLETQNRLCTLRKQRLSLGEVNSHESKKRRSS</sequence>
<feature type="compositionally biased region" description="Basic and acidic residues" evidence="1">
    <location>
        <begin position="70"/>
        <end position="79"/>
    </location>
</feature>
<feature type="region of interest" description="Disordered" evidence="1">
    <location>
        <begin position="65"/>
        <end position="85"/>
    </location>
</feature>
<proteinExistence type="predicted"/>
<dbReference type="EMBL" id="BSYO01000010">
    <property type="protein sequence ID" value="GMH11150.1"/>
    <property type="molecule type" value="Genomic_DNA"/>
</dbReference>
<dbReference type="Proteomes" id="UP001279734">
    <property type="component" value="Unassembled WGS sequence"/>
</dbReference>
<gene>
    <name evidence="2" type="ORF">Nepgr_012991</name>
</gene>
<keyword evidence="3" id="KW-1185">Reference proteome</keyword>
<evidence type="ECO:0000256" key="1">
    <source>
        <dbReference type="SAM" id="MobiDB-lite"/>
    </source>
</evidence>
<reference evidence="2" key="1">
    <citation type="submission" date="2023-05" db="EMBL/GenBank/DDBJ databases">
        <title>Nepenthes gracilis genome sequencing.</title>
        <authorList>
            <person name="Fukushima K."/>
        </authorList>
    </citation>
    <scope>NUCLEOTIDE SEQUENCE</scope>
    <source>
        <strain evidence="2">SING2019-196</strain>
    </source>
</reference>
<evidence type="ECO:0000313" key="3">
    <source>
        <dbReference type="Proteomes" id="UP001279734"/>
    </source>
</evidence>